<organism evidence="2 3">
    <name type="scientific">Rhipicephalus microplus</name>
    <name type="common">Cattle tick</name>
    <name type="synonym">Boophilus microplus</name>
    <dbReference type="NCBI Taxonomy" id="6941"/>
    <lineage>
        <taxon>Eukaryota</taxon>
        <taxon>Metazoa</taxon>
        <taxon>Ecdysozoa</taxon>
        <taxon>Arthropoda</taxon>
        <taxon>Chelicerata</taxon>
        <taxon>Arachnida</taxon>
        <taxon>Acari</taxon>
        <taxon>Parasitiformes</taxon>
        <taxon>Ixodida</taxon>
        <taxon>Ixodoidea</taxon>
        <taxon>Ixodidae</taxon>
        <taxon>Rhipicephalinae</taxon>
        <taxon>Rhipicephalus</taxon>
        <taxon>Boophilus</taxon>
    </lineage>
</organism>
<dbReference type="PANTHER" id="PTHR44086:SF10">
    <property type="entry name" value="THIOSULFATE SULFURTRANSFERASE_RHODANESE-LIKE DOMAIN-CONTAINING PROTEIN 3"/>
    <property type="match status" value="1"/>
</dbReference>
<gene>
    <name evidence="2" type="ORF">HPB51_013720</name>
</gene>
<sequence length="82" mass="9561">MYLLLADGAPHQRLIKRPHRVPRTKHSVKDVQEAFGMHPEDFKNRYHVEKPDPKKDIIFSCRSGRRAAIAAEKLEELGTYHK</sequence>
<keyword evidence="3" id="KW-1185">Reference proteome</keyword>
<comment type="caution">
    <text evidence="2">The sequence shown here is derived from an EMBL/GenBank/DDBJ whole genome shotgun (WGS) entry which is preliminary data.</text>
</comment>
<dbReference type="EMBL" id="JABSTU010000001">
    <property type="protein sequence ID" value="KAH8041060.1"/>
    <property type="molecule type" value="Genomic_DNA"/>
</dbReference>
<dbReference type="GO" id="GO:0004792">
    <property type="term" value="F:thiosulfate-cyanide sulfurtransferase activity"/>
    <property type="evidence" value="ECO:0007669"/>
    <property type="project" value="TreeGrafter"/>
</dbReference>
<dbReference type="VEuPathDB" id="VectorBase:LOC119159519"/>
<dbReference type="SUPFAM" id="SSF52821">
    <property type="entry name" value="Rhodanese/Cell cycle control phosphatase"/>
    <property type="match status" value="1"/>
</dbReference>
<dbReference type="Gene3D" id="3.40.250.10">
    <property type="entry name" value="Rhodanese-like domain"/>
    <property type="match status" value="1"/>
</dbReference>
<feature type="domain" description="Rhodanese" evidence="1">
    <location>
        <begin position="39"/>
        <end position="78"/>
    </location>
</feature>
<dbReference type="AlphaFoldDB" id="A0A9J6F3E6"/>
<reference evidence="2" key="2">
    <citation type="submission" date="2021-09" db="EMBL/GenBank/DDBJ databases">
        <authorList>
            <person name="Jia N."/>
            <person name="Wang J."/>
            <person name="Shi W."/>
            <person name="Du L."/>
            <person name="Sun Y."/>
            <person name="Zhan W."/>
            <person name="Jiang J."/>
            <person name="Wang Q."/>
            <person name="Zhang B."/>
            <person name="Ji P."/>
            <person name="Sakyi L.B."/>
            <person name="Cui X."/>
            <person name="Yuan T."/>
            <person name="Jiang B."/>
            <person name="Yang W."/>
            <person name="Lam T.T.-Y."/>
            <person name="Chang Q."/>
            <person name="Ding S."/>
            <person name="Wang X."/>
            <person name="Zhu J."/>
            <person name="Ruan X."/>
            <person name="Zhao L."/>
            <person name="Wei J."/>
            <person name="Que T."/>
            <person name="Du C."/>
            <person name="Cheng J."/>
            <person name="Dai P."/>
            <person name="Han X."/>
            <person name="Huang E."/>
            <person name="Gao Y."/>
            <person name="Liu J."/>
            <person name="Shao H."/>
            <person name="Ye R."/>
            <person name="Li L."/>
            <person name="Wei W."/>
            <person name="Wang X."/>
            <person name="Wang C."/>
            <person name="Huo Q."/>
            <person name="Li W."/>
            <person name="Guo W."/>
            <person name="Chen H."/>
            <person name="Chen S."/>
            <person name="Zhou L."/>
            <person name="Zhou L."/>
            <person name="Ni X."/>
            <person name="Tian J."/>
            <person name="Zhou Y."/>
            <person name="Sheng Y."/>
            <person name="Liu T."/>
            <person name="Pan Y."/>
            <person name="Xia L."/>
            <person name="Li J."/>
            <person name="Zhao F."/>
            <person name="Cao W."/>
        </authorList>
    </citation>
    <scope>NUCLEOTIDE SEQUENCE</scope>
    <source>
        <strain evidence="2">Rmic-2018</strain>
        <tissue evidence="2">Larvae</tissue>
    </source>
</reference>
<evidence type="ECO:0000313" key="3">
    <source>
        <dbReference type="Proteomes" id="UP000821866"/>
    </source>
</evidence>
<dbReference type="GO" id="GO:0005739">
    <property type="term" value="C:mitochondrion"/>
    <property type="evidence" value="ECO:0007669"/>
    <property type="project" value="TreeGrafter"/>
</dbReference>
<proteinExistence type="predicted"/>
<protein>
    <recommendedName>
        <fullName evidence="1">Rhodanese domain-containing protein</fullName>
    </recommendedName>
</protein>
<dbReference type="PROSITE" id="PS50206">
    <property type="entry name" value="RHODANESE_3"/>
    <property type="match status" value="1"/>
</dbReference>
<name>A0A9J6F3E6_RHIMP</name>
<accession>A0A9J6F3E6</accession>
<dbReference type="InterPro" id="IPR001763">
    <property type="entry name" value="Rhodanese-like_dom"/>
</dbReference>
<dbReference type="Proteomes" id="UP000821866">
    <property type="component" value="Chromosome 1"/>
</dbReference>
<evidence type="ECO:0000259" key="1">
    <source>
        <dbReference type="PROSITE" id="PS50206"/>
    </source>
</evidence>
<evidence type="ECO:0000313" key="2">
    <source>
        <dbReference type="EMBL" id="KAH8041060.1"/>
    </source>
</evidence>
<dbReference type="InterPro" id="IPR036873">
    <property type="entry name" value="Rhodanese-like_dom_sf"/>
</dbReference>
<reference evidence="2" key="1">
    <citation type="journal article" date="2020" name="Cell">
        <title>Large-Scale Comparative Analyses of Tick Genomes Elucidate Their Genetic Diversity and Vector Capacities.</title>
        <authorList>
            <consortium name="Tick Genome and Microbiome Consortium (TIGMIC)"/>
            <person name="Jia N."/>
            <person name="Wang J."/>
            <person name="Shi W."/>
            <person name="Du L."/>
            <person name="Sun Y."/>
            <person name="Zhan W."/>
            <person name="Jiang J.F."/>
            <person name="Wang Q."/>
            <person name="Zhang B."/>
            <person name="Ji P."/>
            <person name="Bell-Sakyi L."/>
            <person name="Cui X.M."/>
            <person name="Yuan T.T."/>
            <person name="Jiang B.G."/>
            <person name="Yang W.F."/>
            <person name="Lam T.T."/>
            <person name="Chang Q.C."/>
            <person name="Ding S.J."/>
            <person name="Wang X.J."/>
            <person name="Zhu J.G."/>
            <person name="Ruan X.D."/>
            <person name="Zhao L."/>
            <person name="Wei J.T."/>
            <person name="Ye R.Z."/>
            <person name="Que T.C."/>
            <person name="Du C.H."/>
            <person name="Zhou Y.H."/>
            <person name="Cheng J.X."/>
            <person name="Dai P.F."/>
            <person name="Guo W.B."/>
            <person name="Han X.H."/>
            <person name="Huang E.J."/>
            <person name="Li L.F."/>
            <person name="Wei W."/>
            <person name="Gao Y.C."/>
            <person name="Liu J.Z."/>
            <person name="Shao H.Z."/>
            <person name="Wang X."/>
            <person name="Wang C.C."/>
            <person name="Yang T.C."/>
            <person name="Huo Q.B."/>
            <person name="Li W."/>
            <person name="Chen H.Y."/>
            <person name="Chen S.E."/>
            <person name="Zhou L.G."/>
            <person name="Ni X.B."/>
            <person name="Tian J.H."/>
            <person name="Sheng Y."/>
            <person name="Liu T."/>
            <person name="Pan Y.S."/>
            <person name="Xia L.Y."/>
            <person name="Li J."/>
            <person name="Zhao F."/>
            <person name="Cao W.C."/>
        </authorList>
    </citation>
    <scope>NUCLEOTIDE SEQUENCE</scope>
    <source>
        <strain evidence="2">Rmic-2018</strain>
    </source>
</reference>
<dbReference type="PANTHER" id="PTHR44086">
    <property type="entry name" value="THIOSULFATE SULFURTRANSFERASE RDL2, MITOCHONDRIAL-RELATED"/>
    <property type="match status" value="1"/>
</dbReference>